<dbReference type="Proteomes" id="UP001162131">
    <property type="component" value="Unassembled WGS sequence"/>
</dbReference>
<keyword evidence="2" id="KW-1185">Reference proteome</keyword>
<sequence length="70" mass="8300">MIEPCNYDSSENNFPDKITIIKSSDCYEFCISSGCTLELLENDKCDDGNIYIRMQNTRMRLRFRTMWILC</sequence>
<dbReference type="EMBL" id="CAJZBQ010000026">
    <property type="protein sequence ID" value="CAG9320641.1"/>
    <property type="molecule type" value="Genomic_DNA"/>
</dbReference>
<organism evidence="1 2">
    <name type="scientific">Blepharisma stoltei</name>
    <dbReference type="NCBI Taxonomy" id="1481888"/>
    <lineage>
        <taxon>Eukaryota</taxon>
        <taxon>Sar</taxon>
        <taxon>Alveolata</taxon>
        <taxon>Ciliophora</taxon>
        <taxon>Postciliodesmatophora</taxon>
        <taxon>Heterotrichea</taxon>
        <taxon>Heterotrichida</taxon>
        <taxon>Blepharismidae</taxon>
        <taxon>Blepharisma</taxon>
    </lineage>
</organism>
<evidence type="ECO:0000313" key="2">
    <source>
        <dbReference type="Proteomes" id="UP001162131"/>
    </source>
</evidence>
<comment type="caution">
    <text evidence="1">The sequence shown here is derived from an EMBL/GenBank/DDBJ whole genome shotgun (WGS) entry which is preliminary data.</text>
</comment>
<accession>A0AAU9J4I7</accession>
<dbReference type="AlphaFoldDB" id="A0AAU9J4I7"/>
<protein>
    <submittedName>
        <fullName evidence="1">Uncharacterized protein</fullName>
    </submittedName>
</protein>
<reference evidence="1" key="1">
    <citation type="submission" date="2021-09" db="EMBL/GenBank/DDBJ databases">
        <authorList>
            <consortium name="AG Swart"/>
            <person name="Singh M."/>
            <person name="Singh A."/>
            <person name="Seah K."/>
            <person name="Emmerich C."/>
        </authorList>
    </citation>
    <scope>NUCLEOTIDE SEQUENCE</scope>
    <source>
        <strain evidence="1">ATCC30299</strain>
    </source>
</reference>
<evidence type="ECO:0000313" key="1">
    <source>
        <dbReference type="EMBL" id="CAG9320641.1"/>
    </source>
</evidence>
<proteinExistence type="predicted"/>
<gene>
    <name evidence="1" type="ORF">BSTOLATCC_MIC27113</name>
</gene>
<name>A0AAU9J4I7_9CILI</name>